<protein>
    <submittedName>
        <fullName evidence="2">Uncharacterized protein</fullName>
    </submittedName>
</protein>
<evidence type="ECO:0000256" key="1">
    <source>
        <dbReference type="SAM" id="MobiDB-lite"/>
    </source>
</evidence>
<evidence type="ECO:0000313" key="2">
    <source>
        <dbReference type="EMBL" id="KAK3098782.1"/>
    </source>
</evidence>
<feature type="compositionally biased region" description="Basic and acidic residues" evidence="1">
    <location>
        <begin position="168"/>
        <end position="177"/>
    </location>
</feature>
<keyword evidence="3" id="KW-1185">Reference proteome</keyword>
<reference evidence="2" key="1">
    <citation type="submission" date="2019-08" db="EMBL/GenBank/DDBJ databases">
        <title>The improved chromosome-level genome for the pearl oyster Pinctada fucata martensii using PacBio sequencing and Hi-C.</title>
        <authorList>
            <person name="Zheng Z."/>
        </authorList>
    </citation>
    <scope>NUCLEOTIDE SEQUENCE</scope>
    <source>
        <strain evidence="2">ZZ-2019</strain>
        <tissue evidence="2">Adductor muscle</tissue>
    </source>
</reference>
<gene>
    <name evidence="2" type="ORF">FSP39_023081</name>
</gene>
<sequence>MLPGPSMFDNSNAVKFPVQASDASSVEAYQGQHDQKNWVMVTFTTMRFKVLKKYMKREPKNLDKKVVVQMLTPVIQQIESLDVRNSSDPDKAITEQPSAEHDQTIGKNNETKAPVQESSSSAPKGDGDANGNTVDHNEGQNEEKMEDEIEVISADDSEDSDTEEELDDKAGTEGQQRKDRKHRGGKRKKGKEKYMKKKMRKENRQSDTSQNPEPQEVPKKKPETKKKPEPKEELKKITLKRLDDSVSTPGSSTKENNTQQGTSKQNGVENEKKDKNEQNESNKQGNQMTATSSTNSHSTSTTQTYAESLKKGQKGVNVSAEKEAKSGQNGQENQASSGNNATPDNEKDKMQGISEAGEERNDFNFKVERKIEVTRALAKRLKYNYMVHSSLPPCRHYEFFYDSLFNKIDHLRSLIIPDHCKDHWFQYDGIVRGQPEQSFFASLLSRFGYESYESDLRKDCVEFIHTYFPQWHNFSPKAGQNWSGTEMLERFSMFESGLKRTYCFTTKMWYRNVAKFETFIGKVFYEILEPVLMGICNSVYPDVVAVIGFLCLWYRHSTPLEKSLKLNLFRALLLKPNYSERTCPQFDRIKEQFKGEIPLVRDSLTALIRSMKESDNPIWLYSIPLFHFLMDVSKPFQTVSDYDKHDARKSTWWGNVEIKVELDFLKGKSSWKISETDILQTLIPLFEADYLLPRTFLAALTFNRYKESVVQALPVEVVLAGYLFHLRMSYYIDDKKLPTAIMCLEKSREKLLSSALLEREQIIGNQIIHAYLTVTVTTDLLSEVMKTAPHKTDLVLSVVGCYVTALAIYELFLEKLTENEKKQIKSCNVLTIFDAGRKEIIQWLQRYNFIRNSPKDDLGVWNQVLLTDLPEGTIKVSFLSEVKDKLQETMFARHERTKEKFVDIYCENLEEFSASVQDILGKVVFEALEKGCVLEDTILNSKGAWRYGNLLSRLFEGSWKKRNLEDSTAILKFTLSWPSFVHFIKIFLPNKENSKEKDAKNEKTNKDGQDKREKPATIASTDNHPLQSSSTTQTNENSLKRSQKDGKNTNSGGKDKGTDCTAEKKQDSNKEVISLKFNSNLLDF</sequence>
<proteinExistence type="predicted"/>
<feature type="region of interest" description="Disordered" evidence="1">
    <location>
        <begin position="81"/>
        <end position="350"/>
    </location>
</feature>
<feature type="compositionally biased region" description="Polar residues" evidence="1">
    <location>
        <begin position="245"/>
        <end position="268"/>
    </location>
</feature>
<feature type="compositionally biased region" description="Basic and acidic residues" evidence="1">
    <location>
        <begin position="994"/>
        <end position="1015"/>
    </location>
</feature>
<feature type="compositionally biased region" description="Basic and acidic residues" evidence="1">
    <location>
        <begin position="216"/>
        <end position="244"/>
    </location>
</feature>
<accession>A0AA88YG63</accession>
<name>A0AA88YG63_PINIB</name>
<feature type="compositionally biased region" description="Basic residues" evidence="1">
    <location>
        <begin position="178"/>
        <end position="201"/>
    </location>
</feature>
<dbReference type="Proteomes" id="UP001186944">
    <property type="component" value="Unassembled WGS sequence"/>
</dbReference>
<evidence type="ECO:0000313" key="3">
    <source>
        <dbReference type="Proteomes" id="UP001186944"/>
    </source>
</evidence>
<feature type="compositionally biased region" description="Low complexity" evidence="1">
    <location>
        <begin position="281"/>
        <end position="304"/>
    </location>
</feature>
<feature type="compositionally biased region" description="Basic and acidic residues" evidence="1">
    <location>
        <begin position="1038"/>
        <end position="1070"/>
    </location>
</feature>
<feature type="region of interest" description="Disordered" evidence="1">
    <location>
        <begin position="994"/>
        <end position="1072"/>
    </location>
</feature>
<feature type="compositionally biased region" description="Acidic residues" evidence="1">
    <location>
        <begin position="144"/>
        <end position="167"/>
    </location>
</feature>
<feature type="compositionally biased region" description="Polar residues" evidence="1">
    <location>
        <begin position="326"/>
        <end position="343"/>
    </location>
</feature>
<feature type="compositionally biased region" description="Basic and acidic residues" evidence="1">
    <location>
        <begin position="81"/>
        <end position="104"/>
    </location>
</feature>
<comment type="caution">
    <text evidence="2">The sequence shown here is derived from an EMBL/GenBank/DDBJ whole genome shotgun (WGS) entry which is preliminary data.</text>
</comment>
<organism evidence="2 3">
    <name type="scientific">Pinctada imbricata</name>
    <name type="common">Atlantic pearl-oyster</name>
    <name type="synonym">Pinctada martensii</name>
    <dbReference type="NCBI Taxonomy" id="66713"/>
    <lineage>
        <taxon>Eukaryota</taxon>
        <taxon>Metazoa</taxon>
        <taxon>Spiralia</taxon>
        <taxon>Lophotrochozoa</taxon>
        <taxon>Mollusca</taxon>
        <taxon>Bivalvia</taxon>
        <taxon>Autobranchia</taxon>
        <taxon>Pteriomorphia</taxon>
        <taxon>Pterioida</taxon>
        <taxon>Pterioidea</taxon>
        <taxon>Pteriidae</taxon>
        <taxon>Pinctada</taxon>
    </lineage>
</organism>
<dbReference type="AlphaFoldDB" id="A0AA88YG63"/>
<feature type="compositionally biased region" description="Basic and acidic residues" evidence="1">
    <location>
        <begin position="269"/>
        <end position="280"/>
    </location>
</feature>
<dbReference type="EMBL" id="VSWD01000007">
    <property type="protein sequence ID" value="KAK3098782.1"/>
    <property type="molecule type" value="Genomic_DNA"/>
</dbReference>